<reference evidence="1 2" key="2">
    <citation type="submission" date="2007-04" db="EMBL/GenBank/DDBJ databases">
        <title>Draft genome sequence of Eubacterium ventriosum (ATCC 27560).</title>
        <authorList>
            <person name="Sudarsanam P."/>
            <person name="Ley R."/>
            <person name="Guruge J."/>
            <person name="Turnbaugh P.J."/>
            <person name="Mahowald M."/>
            <person name="Liep D."/>
            <person name="Gordon J."/>
        </authorList>
    </citation>
    <scope>NUCLEOTIDE SEQUENCE [LARGE SCALE GENOMIC DNA]</scope>
    <source>
        <strain evidence="1 2">ATCC 27560</strain>
    </source>
</reference>
<proteinExistence type="predicted"/>
<accession>A5Z7V7</accession>
<name>A5Z7V7_9FIRM</name>
<organism evidence="1 2">
    <name type="scientific">Eubacterium ventriosum ATCC 27560</name>
    <dbReference type="NCBI Taxonomy" id="411463"/>
    <lineage>
        <taxon>Bacteria</taxon>
        <taxon>Bacillati</taxon>
        <taxon>Bacillota</taxon>
        <taxon>Clostridia</taxon>
        <taxon>Eubacteriales</taxon>
        <taxon>Eubacteriaceae</taxon>
        <taxon>Eubacterium</taxon>
    </lineage>
</organism>
<protein>
    <submittedName>
        <fullName evidence="1">Uncharacterized protein</fullName>
    </submittedName>
</protein>
<dbReference type="HOGENOM" id="CLU_2915663_0_0_9"/>
<gene>
    <name evidence="1" type="ORF">EUBVEN_01797</name>
</gene>
<evidence type="ECO:0000313" key="1">
    <source>
        <dbReference type="EMBL" id="EDM51014.1"/>
    </source>
</evidence>
<evidence type="ECO:0000313" key="2">
    <source>
        <dbReference type="Proteomes" id="UP000006000"/>
    </source>
</evidence>
<dbReference type="EMBL" id="AAVL02000035">
    <property type="protein sequence ID" value="EDM51014.1"/>
    <property type="molecule type" value="Genomic_DNA"/>
</dbReference>
<sequence length="61" mass="6771">MPYAGAGTCNVATIVITLSKQTAIFSFYLPLIKLIRGYLFAEYKTYMTCPSLKKPASLITF</sequence>
<dbReference type="AlphaFoldDB" id="A5Z7V7"/>
<dbReference type="Proteomes" id="UP000006000">
    <property type="component" value="Unassembled WGS sequence"/>
</dbReference>
<comment type="caution">
    <text evidence="1">The sequence shown here is derived from an EMBL/GenBank/DDBJ whole genome shotgun (WGS) entry which is preliminary data.</text>
</comment>
<reference evidence="1 2" key="1">
    <citation type="submission" date="2007-03" db="EMBL/GenBank/DDBJ databases">
        <authorList>
            <person name="Fulton L."/>
            <person name="Clifton S."/>
            <person name="Fulton B."/>
            <person name="Xu J."/>
            <person name="Minx P."/>
            <person name="Pepin K.H."/>
            <person name="Johnson M."/>
            <person name="Thiruvilangam P."/>
            <person name="Bhonagiri V."/>
            <person name="Nash W.E."/>
            <person name="Mardis E.R."/>
            <person name="Wilson R.K."/>
        </authorList>
    </citation>
    <scope>NUCLEOTIDE SEQUENCE [LARGE SCALE GENOMIC DNA]</scope>
    <source>
        <strain evidence="1 2">ATCC 27560</strain>
    </source>
</reference>